<proteinExistence type="predicted"/>
<name>A0A2A2GNK6_9RHOB</name>
<organism evidence="2 3">
    <name type="scientific">Paracoccus salipaludis</name>
    <dbReference type="NCBI Taxonomy" id="2032623"/>
    <lineage>
        <taxon>Bacteria</taxon>
        <taxon>Pseudomonadati</taxon>
        <taxon>Pseudomonadota</taxon>
        <taxon>Alphaproteobacteria</taxon>
        <taxon>Rhodobacterales</taxon>
        <taxon>Paracoccaceae</taxon>
        <taxon>Paracoccus</taxon>
    </lineage>
</organism>
<sequence length="311" mass="31554">MNGAACLFEPAPVDTGDVLASIRRLIASDNPTTSGRGPGDNGARMTGAPFARDAALPCATGFGCARAGRTPVPGVHVGRMAALPEAASLAVPGAAGQVDSDLPQVPLRLNPEAMIAMADAAGHSPAPLRLSGDTAAVQPSATAPEEGGWGAEQPAADLLPDTIAVAPGTPQMAAAASADTQPAPDAGDSPHAEPDAEIPVCGANDLTSPSNKETTMHAYPTGVLSPLHAEPVTAGAAERCAHNAAHVIPPAAASAHAAPVAEENPLRALLREVVREEFEAEMQRRLDENLRSMIRGEIVVALTEALVRRPA</sequence>
<feature type="compositionally biased region" description="Low complexity" evidence="1">
    <location>
        <begin position="172"/>
        <end position="186"/>
    </location>
</feature>
<accession>A0A2A2GNK6</accession>
<dbReference type="OrthoDB" id="7875768at2"/>
<dbReference type="EMBL" id="NSJZ01000001">
    <property type="protein sequence ID" value="PAU98594.1"/>
    <property type="molecule type" value="Genomic_DNA"/>
</dbReference>
<dbReference type="Proteomes" id="UP000218023">
    <property type="component" value="Unassembled WGS sequence"/>
</dbReference>
<comment type="caution">
    <text evidence="2">The sequence shown here is derived from an EMBL/GenBank/DDBJ whole genome shotgun (WGS) entry which is preliminary data.</text>
</comment>
<feature type="region of interest" description="Disordered" evidence="1">
    <location>
        <begin position="172"/>
        <end position="197"/>
    </location>
</feature>
<gene>
    <name evidence="2" type="ORF">CK240_00075</name>
</gene>
<evidence type="ECO:0000313" key="2">
    <source>
        <dbReference type="EMBL" id="PAU98594.1"/>
    </source>
</evidence>
<evidence type="ECO:0000313" key="3">
    <source>
        <dbReference type="Proteomes" id="UP000218023"/>
    </source>
</evidence>
<keyword evidence="3" id="KW-1185">Reference proteome</keyword>
<dbReference type="AlphaFoldDB" id="A0A2A2GNK6"/>
<protein>
    <submittedName>
        <fullName evidence="2">Uncharacterized protein</fullName>
    </submittedName>
</protein>
<dbReference type="RefSeq" id="WP_095638314.1">
    <property type="nucleotide sequence ID" value="NZ_NSJZ01000001.1"/>
</dbReference>
<reference evidence="2 3" key="1">
    <citation type="submission" date="2017-09" db="EMBL/GenBank/DDBJ databases">
        <title>Paracoccus alkalisoli sp. nov., isolated from saline alkaline soil.</title>
        <authorList>
            <person name="Dong X."/>
            <person name="Zhang G."/>
        </authorList>
    </citation>
    <scope>NUCLEOTIDE SEQUENCE [LARGE SCALE GENOMIC DNA]</scope>
    <source>
        <strain evidence="2 3">WN007</strain>
    </source>
</reference>
<evidence type="ECO:0000256" key="1">
    <source>
        <dbReference type="SAM" id="MobiDB-lite"/>
    </source>
</evidence>